<dbReference type="RefSeq" id="WP_081454149.1">
    <property type="nucleotide sequence ID" value="NZ_AZDS01000001.1"/>
</dbReference>
<reference evidence="2 3" key="1">
    <citation type="submission" date="2019-10" db="EMBL/GenBank/DDBJ databases">
        <title>Genome sequencing of Lactobacillus fructivorans.</title>
        <authorList>
            <person name="Kim K."/>
        </authorList>
    </citation>
    <scope>NUCLEOTIDE SEQUENCE [LARGE SCALE GENOMIC DNA]</scope>
    <source>
        <strain evidence="2 3">LF543</strain>
    </source>
</reference>
<name>A0AAE6TWP3_9LACO</name>
<feature type="region of interest" description="Disordered" evidence="1">
    <location>
        <begin position="134"/>
        <end position="167"/>
    </location>
</feature>
<feature type="region of interest" description="Disordered" evidence="1">
    <location>
        <begin position="1"/>
        <end position="27"/>
    </location>
</feature>
<dbReference type="NCBIfam" id="TIGR01558">
    <property type="entry name" value="sm_term_P27"/>
    <property type="match status" value="1"/>
</dbReference>
<dbReference type="Proteomes" id="UP000327194">
    <property type="component" value="Chromosome"/>
</dbReference>
<feature type="compositionally biased region" description="Basic and acidic residues" evidence="1">
    <location>
        <begin position="8"/>
        <end position="19"/>
    </location>
</feature>
<dbReference type="KEGG" id="lfv:LF543_02560"/>
<gene>
    <name evidence="2" type="ORF">LF543_02560</name>
</gene>
<dbReference type="AlphaFoldDB" id="A0AAE6TWP3"/>
<dbReference type="InterPro" id="IPR006448">
    <property type="entry name" value="Phage_term_ssu_P27"/>
</dbReference>
<evidence type="ECO:0000256" key="1">
    <source>
        <dbReference type="SAM" id="MobiDB-lite"/>
    </source>
</evidence>
<dbReference type="Pfam" id="PF05119">
    <property type="entry name" value="Terminase_4"/>
    <property type="match status" value="1"/>
</dbReference>
<sequence length="167" mass="19024">MTRKRKETKASKKSTTDKRKLSKSPPTYLKGTARYMWRRLVPLIQKDPNVNNMDRTIVEAFCINYQLMRAAYDDINQNDQSRAVYHTPTNPVTGEEMETEFTGYKRNPSTQILDSATGKLQKLGNELGLTPQSRSELLSLKTDSGTKKDQREQIAKAFDSDNGSTKK</sequence>
<evidence type="ECO:0000313" key="2">
    <source>
        <dbReference type="EMBL" id="QFX92503.1"/>
    </source>
</evidence>
<proteinExistence type="predicted"/>
<organism evidence="2 3">
    <name type="scientific">Fructilactobacillus fructivorans</name>
    <dbReference type="NCBI Taxonomy" id="1614"/>
    <lineage>
        <taxon>Bacteria</taxon>
        <taxon>Bacillati</taxon>
        <taxon>Bacillota</taxon>
        <taxon>Bacilli</taxon>
        <taxon>Lactobacillales</taxon>
        <taxon>Lactobacillaceae</taxon>
        <taxon>Fructilactobacillus</taxon>
    </lineage>
</organism>
<accession>A0AAE6TWP3</accession>
<evidence type="ECO:0000313" key="3">
    <source>
        <dbReference type="Proteomes" id="UP000327194"/>
    </source>
</evidence>
<feature type="compositionally biased region" description="Basic and acidic residues" evidence="1">
    <location>
        <begin position="144"/>
        <end position="154"/>
    </location>
</feature>
<dbReference type="EMBL" id="CP045562">
    <property type="protein sequence ID" value="QFX92503.1"/>
    <property type="molecule type" value="Genomic_DNA"/>
</dbReference>
<protein>
    <submittedName>
        <fullName evidence="2">Phage terminase small subunit P27 family</fullName>
    </submittedName>
</protein>